<feature type="transmembrane region" description="Helical" evidence="1">
    <location>
        <begin position="25"/>
        <end position="44"/>
    </location>
</feature>
<dbReference type="Proteomes" id="UP000537126">
    <property type="component" value="Unassembled WGS sequence"/>
</dbReference>
<evidence type="ECO:0008006" key="4">
    <source>
        <dbReference type="Google" id="ProtNLM"/>
    </source>
</evidence>
<keyword evidence="1" id="KW-1133">Transmembrane helix</keyword>
<feature type="transmembrane region" description="Helical" evidence="1">
    <location>
        <begin position="256"/>
        <end position="279"/>
    </location>
</feature>
<feature type="transmembrane region" description="Helical" evidence="1">
    <location>
        <begin position="299"/>
        <end position="320"/>
    </location>
</feature>
<comment type="caution">
    <text evidence="2">The sequence shown here is derived from an EMBL/GenBank/DDBJ whole genome shotgun (WGS) entry which is preliminary data.</text>
</comment>
<reference evidence="2 3" key="1">
    <citation type="submission" date="2020-03" db="EMBL/GenBank/DDBJ databases">
        <title>Genomic Encyclopedia of Type Strains, Phase IV (KMG-IV): sequencing the most valuable type-strain genomes for metagenomic binning, comparative biology and taxonomic classification.</title>
        <authorList>
            <person name="Goeker M."/>
        </authorList>
    </citation>
    <scope>NUCLEOTIDE SEQUENCE [LARGE SCALE GENOMIC DNA]</scope>
    <source>
        <strain evidence="2 3">DSM 5718</strain>
    </source>
</reference>
<feature type="transmembrane region" description="Helical" evidence="1">
    <location>
        <begin position="118"/>
        <end position="136"/>
    </location>
</feature>
<dbReference type="PANTHER" id="PTHR43044">
    <property type="match status" value="1"/>
</dbReference>
<feature type="transmembrane region" description="Helical" evidence="1">
    <location>
        <begin position="179"/>
        <end position="199"/>
    </location>
</feature>
<dbReference type="AlphaFoldDB" id="A0A846MMA3"/>
<accession>A0A846MMA3</accession>
<keyword evidence="3" id="KW-1185">Reference proteome</keyword>
<evidence type="ECO:0000256" key="1">
    <source>
        <dbReference type="SAM" id="Phobius"/>
    </source>
</evidence>
<name>A0A846MMA3_9BACT</name>
<proteinExistence type="predicted"/>
<gene>
    <name evidence="2" type="ORF">FHS56_000159</name>
</gene>
<feature type="transmembrane region" description="Helical" evidence="1">
    <location>
        <begin position="340"/>
        <end position="361"/>
    </location>
</feature>
<sequence length="446" mass="50850">MAAEHTVTIDVNEKYTLTATMQRKIWLWLAVGLILFIAGAFWFVTGFGSEAAHGAGHAAAHGGGGGEHFNPMARVWANLWLNSVFFVGIAVAGVFFLATQYAAKAGWSAIIKRVPEAFGGFLPVGGVIMLVVYFLGHHDLFHWTHTGLYEKGGPEFDAIINGKAPFFYWPLSPEGGFPFFWLLRLVLYFALWFLVYTVIRKASLAEDQLQNRLDFRYYDKQVVWSIVFIVIFAVTSSTSAWDWLLSIDTHWFSTMFGWYVFASWFVSALATITLAVVYLKEQGYLKAVNENHLHDLGKFMFAFSIFWTYVWFCQFLLIYYANIPEETFYFKERLHGLGGVYSPVMIILALINFAFPFLFLMPRDSKRHPIFLKITAFAILVGHYLDFYLMVMPGTAKQYGGFGLMEIGAIILFASLFVWLFYRTLSKAPLIAKNHPMLEESLHHSI</sequence>
<feature type="transmembrane region" description="Helical" evidence="1">
    <location>
        <begin position="370"/>
        <end position="390"/>
    </location>
</feature>
<organism evidence="2 3">
    <name type="scientific">Thermonema lapsum</name>
    <dbReference type="NCBI Taxonomy" id="28195"/>
    <lineage>
        <taxon>Bacteria</taxon>
        <taxon>Pseudomonadati</taxon>
        <taxon>Bacteroidota</taxon>
        <taxon>Cytophagia</taxon>
        <taxon>Cytophagales</taxon>
        <taxon>Thermonemataceae</taxon>
        <taxon>Thermonema</taxon>
    </lineage>
</organism>
<protein>
    <recommendedName>
        <fullName evidence="4">Quinol:cytochrome C oxidoreductase</fullName>
    </recommendedName>
</protein>
<dbReference type="PANTHER" id="PTHR43044:SF1">
    <property type="entry name" value="QUINOL:CYTOCHROME C OXIDOREDUCTASE QUINONE-BINDING SUBUNIT 2"/>
    <property type="match status" value="1"/>
</dbReference>
<feature type="transmembrane region" description="Helical" evidence="1">
    <location>
        <begin position="222"/>
        <end position="244"/>
    </location>
</feature>
<evidence type="ECO:0000313" key="2">
    <source>
        <dbReference type="EMBL" id="NIK72673.1"/>
    </source>
</evidence>
<evidence type="ECO:0000313" key="3">
    <source>
        <dbReference type="Proteomes" id="UP000537126"/>
    </source>
</evidence>
<keyword evidence="1" id="KW-0472">Membrane</keyword>
<dbReference type="RefSeq" id="WP_166917987.1">
    <property type="nucleotide sequence ID" value="NZ_JAASRN010000001.1"/>
</dbReference>
<keyword evidence="1" id="KW-0812">Transmembrane</keyword>
<feature type="transmembrane region" description="Helical" evidence="1">
    <location>
        <begin position="402"/>
        <end position="422"/>
    </location>
</feature>
<feature type="transmembrane region" description="Helical" evidence="1">
    <location>
        <begin position="79"/>
        <end position="98"/>
    </location>
</feature>
<dbReference type="EMBL" id="JAASRN010000001">
    <property type="protein sequence ID" value="NIK72673.1"/>
    <property type="molecule type" value="Genomic_DNA"/>
</dbReference>